<keyword evidence="4 7" id="KW-0133">Cell shape</keyword>
<dbReference type="EMBL" id="SPKJ01000049">
    <property type="protein sequence ID" value="MYZ48793.1"/>
    <property type="molecule type" value="Genomic_DNA"/>
</dbReference>
<dbReference type="CDD" id="cd16913">
    <property type="entry name" value="YkuD_like"/>
    <property type="match status" value="1"/>
</dbReference>
<feature type="active site" description="Nucleophile" evidence="7">
    <location>
        <position position="313"/>
    </location>
</feature>
<dbReference type="SUPFAM" id="SSF47090">
    <property type="entry name" value="PGBD-like"/>
    <property type="match status" value="1"/>
</dbReference>
<keyword evidence="6 7" id="KW-0961">Cell wall biogenesis/degradation</keyword>
<sequence length="342" mass="36403">MQAAPPATVPPAAPALPTGPALQQQAAPAAPPRLETLAPETVNAATYREHAEQDRGASALILKAQVLLDRANSSPGVIDGIYGDNVAKAIAAYETVLGLPVDGRLDPEVWTALGGDHARPVLVPYTITPEDVAGPFTPSIPGDFAQAAKLDQMGFTGPLEMFGERFHMDVKLLKALNPNADFSRAGETIIVADTQGRGLPGTKVVRIEADKARRQIRAYDDQDWLVVAYPATIGSSDNPSPSGTHTVDAIAPNPVYYYNPKNFLQGSNTKPLQLPPGPNNPVGTMWIDLSEPSYGIHGTPEPSRIDKTNSHGCIRLTNWDAEELSKLVIPKTTTVTFIDPAG</sequence>
<dbReference type="SUPFAM" id="SSF141523">
    <property type="entry name" value="L,D-transpeptidase catalytic domain-like"/>
    <property type="match status" value="1"/>
</dbReference>
<evidence type="ECO:0000256" key="5">
    <source>
        <dbReference type="ARBA" id="ARBA00022984"/>
    </source>
</evidence>
<dbReference type="InterPro" id="IPR038063">
    <property type="entry name" value="Transpep_catalytic_dom"/>
</dbReference>
<feature type="region of interest" description="Disordered" evidence="8">
    <location>
        <begin position="1"/>
        <end position="31"/>
    </location>
</feature>
<dbReference type="GO" id="GO:0016740">
    <property type="term" value="F:transferase activity"/>
    <property type="evidence" value="ECO:0007669"/>
    <property type="project" value="UniProtKB-KW"/>
</dbReference>
<evidence type="ECO:0000256" key="3">
    <source>
        <dbReference type="ARBA" id="ARBA00022679"/>
    </source>
</evidence>
<evidence type="ECO:0000313" key="10">
    <source>
        <dbReference type="EMBL" id="MYZ48793.1"/>
    </source>
</evidence>
<organism evidence="10 11">
    <name type="scientific">Propylenella binzhouense</name>
    <dbReference type="NCBI Taxonomy" id="2555902"/>
    <lineage>
        <taxon>Bacteria</taxon>
        <taxon>Pseudomonadati</taxon>
        <taxon>Pseudomonadota</taxon>
        <taxon>Alphaproteobacteria</taxon>
        <taxon>Hyphomicrobiales</taxon>
        <taxon>Propylenellaceae</taxon>
        <taxon>Propylenella</taxon>
    </lineage>
</organism>
<evidence type="ECO:0000256" key="6">
    <source>
        <dbReference type="ARBA" id="ARBA00023316"/>
    </source>
</evidence>
<gene>
    <name evidence="10" type="ORF">E4O86_13840</name>
</gene>
<dbReference type="Proteomes" id="UP000773614">
    <property type="component" value="Unassembled WGS sequence"/>
</dbReference>
<keyword evidence="3" id="KW-0808">Transferase</keyword>
<evidence type="ECO:0000256" key="1">
    <source>
        <dbReference type="ARBA" id="ARBA00004752"/>
    </source>
</evidence>
<evidence type="ECO:0000259" key="9">
    <source>
        <dbReference type="PROSITE" id="PS52029"/>
    </source>
</evidence>
<dbReference type="GO" id="GO:0018104">
    <property type="term" value="P:peptidoglycan-protein cross-linking"/>
    <property type="evidence" value="ECO:0007669"/>
    <property type="project" value="TreeGrafter"/>
</dbReference>
<dbReference type="Pfam" id="PF03734">
    <property type="entry name" value="YkuD"/>
    <property type="match status" value="1"/>
</dbReference>
<feature type="domain" description="L,D-TPase catalytic" evidence="9">
    <location>
        <begin position="205"/>
        <end position="338"/>
    </location>
</feature>
<dbReference type="PROSITE" id="PS52029">
    <property type="entry name" value="LD_TPASE"/>
    <property type="match status" value="1"/>
</dbReference>
<dbReference type="Gene3D" id="1.10.101.10">
    <property type="entry name" value="PGBD-like superfamily/PGBD"/>
    <property type="match status" value="1"/>
</dbReference>
<evidence type="ECO:0000256" key="2">
    <source>
        <dbReference type="ARBA" id="ARBA00005992"/>
    </source>
</evidence>
<protein>
    <submittedName>
        <fullName evidence="10">Murein L,D-transpeptidase</fullName>
    </submittedName>
</protein>
<dbReference type="GO" id="GO:0005576">
    <property type="term" value="C:extracellular region"/>
    <property type="evidence" value="ECO:0007669"/>
    <property type="project" value="TreeGrafter"/>
</dbReference>
<comment type="pathway">
    <text evidence="1 7">Cell wall biogenesis; peptidoglycan biosynthesis.</text>
</comment>
<comment type="similarity">
    <text evidence="2">Belongs to the YkuD family.</text>
</comment>
<evidence type="ECO:0000256" key="7">
    <source>
        <dbReference type="PROSITE-ProRule" id="PRU01373"/>
    </source>
</evidence>
<dbReference type="InterPro" id="IPR036365">
    <property type="entry name" value="PGBD-like_sf"/>
</dbReference>
<feature type="active site" description="Proton donor/acceptor" evidence="7">
    <location>
        <position position="297"/>
    </location>
</feature>
<keyword evidence="11" id="KW-1185">Reference proteome</keyword>
<dbReference type="InterPro" id="IPR002477">
    <property type="entry name" value="Peptidoglycan-bd-like"/>
</dbReference>
<dbReference type="GO" id="GO:0071555">
    <property type="term" value="P:cell wall organization"/>
    <property type="evidence" value="ECO:0007669"/>
    <property type="project" value="UniProtKB-UniRule"/>
</dbReference>
<evidence type="ECO:0000256" key="8">
    <source>
        <dbReference type="SAM" id="MobiDB-lite"/>
    </source>
</evidence>
<dbReference type="InterPro" id="IPR005490">
    <property type="entry name" value="LD_TPept_cat_dom"/>
</dbReference>
<dbReference type="InterPro" id="IPR036366">
    <property type="entry name" value="PGBDSf"/>
</dbReference>
<dbReference type="Gene3D" id="2.40.440.10">
    <property type="entry name" value="L,D-transpeptidase catalytic domain-like"/>
    <property type="match status" value="1"/>
</dbReference>
<dbReference type="PANTHER" id="PTHR30582:SF30">
    <property type="entry name" value="BLR4375 PROTEIN"/>
    <property type="match status" value="1"/>
</dbReference>
<dbReference type="GO" id="GO:0071972">
    <property type="term" value="F:peptidoglycan L,D-transpeptidase activity"/>
    <property type="evidence" value="ECO:0007669"/>
    <property type="project" value="TreeGrafter"/>
</dbReference>
<dbReference type="AlphaFoldDB" id="A0A964T5E6"/>
<comment type="caution">
    <text evidence="10">The sequence shown here is derived from an EMBL/GenBank/DDBJ whole genome shotgun (WGS) entry which is preliminary data.</text>
</comment>
<name>A0A964T5E6_9HYPH</name>
<keyword evidence="5 7" id="KW-0573">Peptidoglycan synthesis</keyword>
<dbReference type="PANTHER" id="PTHR30582">
    <property type="entry name" value="L,D-TRANSPEPTIDASE"/>
    <property type="match status" value="1"/>
</dbReference>
<feature type="compositionally biased region" description="Low complexity" evidence="8">
    <location>
        <begin position="15"/>
        <end position="28"/>
    </location>
</feature>
<dbReference type="GO" id="GO:0008360">
    <property type="term" value="P:regulation of cell shape"/>
    <property type="evidence" value="ECO:0007669"/>
    <property type="project" value="UniProtKB-UniRule"/>
</dbReference>
<reference evidence="10" key="1">
    <citation type="submission" date="2019-03" db="EMBL/GenBank/DDBJ databases">
        <title>Afifella sp. nov., isolated from activated sludge.</title>
        <authorList>
            <person name="Li Q."/>
            <person name="Liu Y."/>
        </authorList>
    </citation>
    <scope>NUCLEOTIDE SEQUENCE</scope>
    <source>
        <strain evidence="10">L72</strain>
    </source>
</reference>
<evidence type="ECO:0000313" key="11">
    <source>
        <dbReference type="Proteomes" id="UP000773614"/>
    </source>
</evidence>
<evidence type="ECO:0000256" key="4">
    <source>
        <dbReference type="ARBA" id="ARBA00022960"/>
    </source>
</evidence>
<dbReference type="InterPro" id="IPR050979">
    <property type="entry name" value="LD-transpeptidase"/>
</dbReference>
<accession>A0A964T5E6</accession>
<proteinExistence type="inferred from homology"/>
<dbReference type="Pfam" id="PF01471">
    <property type="entry name" value="PG_binding_1"/>
    <property type="match status" value="1"/>
</dbReference>